<proteinExistence type="predicted"/>
<evidence type="ECO:0000256" key="1">
    <source>
        <dbReference type="SAM" id="Phobius"/>
    </source>
</evidence>
<accession>A0A150XBE0</accession>
<name>A0A150XBE0_9BACT</name>
<gene>
    <name evidence="3" type="ORF">AWW68_09585</name>
</gene>
<keyword evidence="4" id="KW-1185">Reference proteome</keyword>
<protein>
    <submittedName>
        <fullName evidence="3">Uncharacterized protein</fullName>
    </submittedName>
</protein>
<keyword evidence="1" id="KW-1133">Transmembrane helix</keyword>
<dbReference type="EMBL" id="LRPC01000012">
    <property type="protein sequence ID" value="KYG76059.1"/>
    <property type="molecule type" value="Genomic_DNA"/>
</dbReference>
<dbReference type="OrthoDB" id="678747at2"/>
<keyword evidence="1" id="KW-0812">Transmembrane</keyword>
<evidence type="ECO:0000313" key="3">
    <source>
        <dbReference type="EMBL" id="KYG76059.1"/>
    </source>
</evidence>
<dbReference type="AlphaFoldDB" id="A0A150XBE0"/>
<evidence type="ECO:0000256" key="2">
    <source>
        <dbReference type="SAM" id="SignalP"/>
    </source>
</evidence>
<feature type="transmembrane region" description="Helical" evidence="1">
    <location>
        <begin position="48"/>
        <end position="71"/>
    </location>
</feature>
<sequence>MLKRIKRYLLTLTLLVLAASQSFAQCAMCRGSVESSVSAGDTSMAANLNLGILYLFFAPYVLAAVIAYIWYKASKKNVKKTQATGSFAG</sequence>
<organism evidence="3 4">
    <name type="scientific">Roseivirga spongicola</name>
    <dbReference type="NCBI Taxonomy" id="333140"/>
    <lineage>
        <taxon>Bacteria</taxon>
        <taxon>Pseudomonadati</taxon>
        <taxon>Bacteroidota</taxon>
        <taxon>Cytophagia</taxon>
        <taxon>Cytophagales</taxon>
        <taxon>Roseivirgaceae</taxon>
        <taxon>Roseivirga</taxon>
    </lineage>
</organism>
<reference evidence="3 4" key="1">
    <citation type="submission" date="2016-01" db="EMBL/GenBank/DDBJ databases">
        <title>Genome sequencing of Roseivirga spongicola UST030701-084.</title>
        <authorList>
            <person name="Selvaratnam C."/>
            <person name="Thevarajoo S."/>
            <person name="Goh K.M."/>
            <person name="Ee R."/>
            <person name="Chan K.-G."/>
            <person name="Chong C.S."/>
        </authorList>
    </citation>
    <scope>NUCLEOTIDE SEQUENCE [LARGE SCALE GENOMIC DNA]</scope>
    <source>
        <strain evidence="3 4">UST030701-084</strain>
    </source>
</reference>
<keyword evidence="1" id="KW-0472">Membrane</keyword>
<dbReference type="STRING" id="333140.AWW68_09585"/>
<keyword evidence="2" id="KW-0732">Signal</keyword>
<dbReference type="Proteomes" id="UP000075606">
    <property type="component" value="Unassembled WGS sequence"/>
</dbReference>
<dbReference type="RefSeq" id="WP_084375653.1">
    <property type="nucleotide sequence ID" value="NZ_CP139724.1"/>
</dbReference>
<feature type="signal peptide" evidence="2">
    <location>
        <begin position="1"/>
        <end position="24"/>
    </location>
</feature>
<feature type="chain" id="PRO_5007574447" evidence="2">
    <location>
        <begin position="25"/>
        <end position="89"/>
    </location>
</feature>
<evidence type="ECO:0000313" key="4">
    <source>
        <dbReference type="Proteomes" id="UP000075606"/>
    </source>
</evidence>
<comment type="caution">
    <text evidence="3">The sequence shown here is derived from an EMBL/GenBank/DDBJ whole genome shotgun (WGS) entry which is preliminary data.</text>
</comment>